<feature type="binding site" evidence="3">
    <location>
        <position position="241"/>
    </location>
    <ligand>
        <name>FAD</name>
        <dbReference type="ChEBI" id="CHEBI:57692"/>
    </ligand>
</feature>
<feature type="transmembrane region" description="Helical" evidence="6">
    <location>
        <begin position="6"/>
        <end position="23"/>
    </location>
</feature>
<protein>
    <recommendedName>
        <fullName evidence="7 8">Glucose-methanol-choline oxidoreductase N-terminal domain-containing protein</fullName>
    </recommendedName>
</protein>
<name>A0A4Y7JLL2_PAPSO</name>
<dbReference type="InterPro" id="IPR007867">
    <property type="entry name" value="GMC_OxRtase_C"/>
</dbReference>
<dbReference type="Proteomes" id="UP000316621">
    <property type="component" value="Chromosome 5"/>
</dbReference>
<dbReference type="OMA" id="TDPDPNM"/>
<dbReference type="GO" id="GO:0016614">
    <property type="term" value="F:oxidoreductase activity, acting on CH-OH group of donors"/>
    <property type="evidence" value="ECO:0007669"/>
    <property type="project" value="InterPro"/>
</dbReference>
<keyword evidence="4" id="KW-1015">Disulfide bond</keyword>
<dbReference type="PIRSF" id="PIRSF000137">
    <property type="entry name" value="Alcohol_oxidase"/>
    <property type="match status" value="1"/>
</dbReference>
<dbReference type="Pfam" id="PF05199">
    <property type="entry name" value="GMC_oxred_C"/>
    <property type="match status" value="1"/>
</dbReference>
<dbReference type="AlphaFoldDB" id="A0A4Y7JLL2"/>
<evidence type="ECO:0000256" key="6">
    <source>
        <dbReference type="SAM" id="Phobius"/>
    </source>
</evidence>
<evidence type="ECO:0000256" key="5">
    <source>
        <dbReference type="RuleBase" id="RU003968"/>
    </source>
</evidence>
<feature type="binding site" evidence="3">
    <location>
        <position position="468"/>
    </location>
    <ligand>
        <name>substrate</name>
    </ligand>
</feature>
<dbReference type="InterPro" id="IPR051871">
    <property type="entry name" value="GMC_Oxidoreductase-Related"/>
</dbReference>
<dbReference type="OrthoDB" id="269227at2759"/>
<evidence type="ECO:0000313" key="10">
    <source>
        <dbReference type="Proteomes" id="UP000316621"/>
    </source>
</evidence>
<dbReference type="InterPro" id="IPR036188">
    <property type="entry name" value="FAD/NAD-bd_sf"/>
</dbReference>
<evidence type="ECO:0000256" key="1">
    <source>
        <dbReference type="ARBA" id="ARBA00010790"/>
    </source>
</evidence>
<dbReference type="Gene3D" id="3.50.50.60">
    <property type="entry name" value="FAD/NAD(P)-binding domain"/>
    <property type="match status" value="1"/>
</dbReference>
<keyword evidence="3 5" id="KW-0274">FAD</keyword>
<dbReference type="PROSITE" id="PS00623">
    <property type="entry name" value="GMC_OXRED_1"/>
    <property type="match status" value="1"/>
</dbReference>
<feature type="binding site" evidence="3">
    <location>
        <position position="498"/>
    </location>
    <ligand>
        <name>FAD</name>
        <dbReference type="ChEBI" id="CHEBI:57692"/>
    </ligand>
</feature>
<dbReference type="STRING" id="3469.A0A4Y7JLL2"/>
<feature type="domain" description="Glucose-methanol-choline oxidoreductase N-terminal" evidence="7">
    <location>
        <begin position="122"/>
        <end position="145"/>
    </location>
</feature>
<comment type="similarity">
    <text evidence="1 5">Belongs to the GMC oxidoreductase family.</text>
</comment>
<proteinExistence type="inferred from homology"/>
<evidence type="ECO:0000259" key="8">
    <source>
        <dbReference type="PROSITE" id="PS00624"/>
    </source>
</evidence>
<feature type="binding site" evidence="3">
    <location>
        <position position="124"/>
    </location>
    <ligand>
        <name>FAD</name>
        <dbReference type="ChEBI" id="CHEBI:57692"/>
    </ligand>
</feature>
<feature type="domain" description="Glucose-methanol-choline oxidoreductase N-terminal" evidence="8">
    <location>
        <begin position="293"/>
        <end position="307"/>
    </location>
</feature>
<organism evidence="9 10">
    <name type="scientific">Papaver somniferum</name>
    <name type="common">Opium poppy</name>
    <dbReference type="NCBI Taxonomy" id="3469"/>
    <lineage>
        <taxon>Eukaryota</taxon>
        <taxon>Viridiplantae</taxon>
        <taxon>Streptophyta</taxon>
        <taxon>Embryophyta</taxon>
        <taxon>Tracheophyta</taxon>
        <taxon>Spermatophyta</taxon>
        <taxon>Magnoliopsida</taxon>
        <taxon>Ranunculales</taxon>
        <taxon>Papaveraceae</taxon>
        <taxon>Papaveroideae</taxon>
        <taxon>Papaver</taxon>
    </lineage>
</organism>
<dbReference type="InterPro" id="IPR000172">
    <property type="entry name" value="GMC_OxRdtase_N"/>
</dbReference>
<dbReference type="EMBL" id="CM010719">
    <property type="protein sequence ID" value="RZC60861.1"/>
    <property type="molecule type" value="Genomic_DNA"/>
</dbReference>
<feature type="disulfide bond" evidence="4">
    <location>
        <begin position="420"/>
        <end position="461"/>
    </location>
</feature>
<keyword evidence="6" id="KW-0812">Transmembrane</keyword>
<evidence type="ECO:0000256" key="2">
    <source>
        <dbReference type="ARBA" id="ARBA00022729"/>
    </source>
</evidence>
<dbReference type="SUPFAM" id="SSF54373">
    <property type="entry name" value="FAD-linked reductases, C-terminal domain"/>
    <property type="match status" value="1"/>
</dbReference>
<evidence type="ECO:0000256" key="4">
    <source>
        <dbReference type="PIRSR" id="PIRSR000137-3"/>
    </source>
</evidence>
<comment type="cofactor">
    <cofactor evidence="3">
        <name>FAD</name>
        <dbReference type="ChEBI" id="CHEBI:57692"/>
    </cofactor>
</comment>
<keyword evidence="2" id="KW-0732">Signal</keyword>
<keyword evidence="5" id="KW-0285">Flavoprotein</keyword>
<gene>
    <name evidence="9" type="ORF">C5167_022616</name>
</gene>
<dbReference type="InterPro" id="IPR012132">
    <property type="entry name" value="GMC_OxRdtase"/>
</dbReference>
<keyword evidence="6" id="KW-0472">Membrane</keyword>
<dbReference type="GO" id="GO:0050660">
    <property type="term" value="F:flavin adenine dinucleotide binding"/>
    <property type="evidence" value="ECO:0007669"/>
    <property type="project" value="InterPro"/>
</dbReference>
<keyword evidence="6" id="KW-1133">Transmembrane helix</keyword>
<dbReference type="PANTHER" id="PTHR45968:SF19">
    <property type="entry name" value="GLUCOSE-METHANOL-CHOLINE (GMC) OXIDOREDUCTASE FAMILY PROTEIN"/>
    <property type="match status" value="1"/>
</dbReference>
<accession>A0A4Y7JLL2</accession>
<evidence type="ECO:0000256" key="3">
    <source>
        <dbReference type="PIRSR" id="PIRSR000137-2"/>
    </source>
</evidence>
<evidence type="ECO:0000259" key="7">
    <source>
        <dbReference type="PROSITE" id="PS00623"/>
    </source>
</evidence>
<dbReference type="Pfam" id="PF00732">
    <property type="entry name" value="GMC_oxred_N"/>
    <property type="match status" value="1"/>
</dbReference>
<dbReference type="Gene3D" id="3.30.410.40">
    <property type="match status" value="1"/>
</dbReference>
<dbReference type="PROSITE" id="PS00624">
    <property type="entry name" value="GMC_OXRED_2"/>
    <property type="match status" value="1"/>
</dbReference>
<evidence type="ECO:0000313" key="9">
    <source>
        <dbReference type="EMBL" id="RZC60861.1"/>
    </source>
</evidence>
<dbReference type="SUPFAM" id="SSF51905">
    <property type="entry name" value="FAD/NAD(P)-binding domain"/>
    <property type="match status" value="1"/>
</dbReference>
<dbReference type="PANTHER" id="PTHR45968">
    <property type="entry name" value="OSJNBA0019K04.7 PROTEIN"/>
    <property type="match status" value="1"/>
</dbReference>
<reference evidence="9 10" key="1">
    <citation type="journal article" date="2018" name="Science">
        <title>The opium poppy genome and morphinan production.</title>
        <authorList>
            <person name="Guo L."/>
            <person name="Winzer T."/>
            <person name="Yang X."/>
            <person name="Li Y."/>
            <person name="Ning Z."/>
            <person name="He Z."/>
            <person name="Teodor R."/>
            <person name="Lu Y."/>
            <person name="Bowser T.A."/>
            <person name="Graham I.A."/>
            <person name="Ye K."/>
        </authorList>
    </citation>
    <scope>NUCLEOTIDE SEQUENCE [LARGE SCALE GENOMIC DNA]</scope>
    <source>
        <strain evidence="10">cv. HN1</strain>
        <tissue evidence="9">Leaves</tissue>
    </source>
</reference>
<keyword evidence="10" id="KW-1185">Reference proteome</keyword>
<sequence length="551" mass="60929">MKLQVIIIHGLIYTTSFFLLMEFSSSATSQKHKLPYMTVDVEEISSKTFNFIVVGGGASGCSLAATLSNEFSVLLVERGGSPYGNPLVWESRNYGLALMQTNEFSSISQSFVSEEGVVNQRGRVLGGSTSINSGFYSRASKDFIERIGWDETLVREAYEWVESNIVFQPNRSELSPWQSVAKESFVEVEDLVPFNGVSLEHVAGTKIGGTILDGYGKRHSSADLLSAGNVNRINVLLNSTVKSIIFNHNGKQPTAHGIRFIKSDGSNDKIYQVYLRTEKDSLLVLGDVILSAGAMGSPQILMLSGIGPQEHLKHFNISTLINLPEVGDSIKDNPCISLLIDSPKTLIPDTPQVVGITQDFQIIIQSVNRNVKQNETKLMFVAKVAFPVSKGKLELKNTDPRQNPLVRFNYLAEKRDLDKCIKMSHLLENVVLTNSIKLFLKSKQNEETIKKSSSEELRELCKKNVRTYYHYHGGCGIGSVVDKDYKVYGVTGLRVIDGSTLPDSPGTNPMATVLMPGRYQGTQIIKGREQTLINCVPEYSYQNLMQASFTA</sequence>
<dbReference type="Gramene" id="RZC60861">
    <property type="protein sequence ID" value="RZC60861"/>
    <property type="gene ID" value="C5167_022616"/>
</dbReference>